<sequence length="88" mass="10101">MGSRGISCFIPKIRVREREMAVRVPHSTLASGLYMKSNCKSFKIQLFSWMKNGCLSRRCWLVWTCALKGRFLVLYSSLEYGEGSSSLR</sequence>
<reference evidence="2" key="1">
    <citation type="journal article" date="2022" name="Mol. Ecol. Resour.">
        <title>The genomes of chicory, endive, great burdock and yacon provide insights into Asteraceae palaeo-polyploidization history and plant inulin production.</title>
        <authorList>
            <person name="Fan W."/>
            <person name="Wang S."/>
            <person name="Wang H."/>
            <person name="Wang A."/>
            <person name="Jiang F."/>
            <person name="Liu H."/>
            <person name="Zhao H."/>
            <person name="Xu D."/>
            <person name="Zhang Y."/>
        </authorList>
    </citation>
    <scope>NUCLEOTIDE SEQUENCE [LARGE SCALE GENOMIC DNA]</scope>
    <source>
        <strain evidence="2">cv. Niubang</strain>
    </source>
</reference>
<evidence type="ECO:0000313" key="1">
    <source>
        <dbReference type="EMBL" id="KAI3772775.1"/>
    </source>
</evidence>
<accession>A0ACB9FPM5</accession>
<reference evidence="1 2" key="2">
    <citation type="journal article" date="2022" name="Mol. Ecol. Resour.">
        <title>The genomes of chicory, endive, great burdock and yacon provide insights into Asteraceae paleo-polyploidization history and plant inulin production.</title>
        <authorList>
            <person name="Fan W."/>
            <person name="Wang S."/>
            <person name="Wang H."/>
            <person name="Wang A."/>
            <person name="Jiang F."/>
            <person name="Liu H."/>
            <person name="Zhao H."/>
            <person name="Xu D."/>
            <person name="Zhang Y."/>
        </authorList>
    </citation>
    <scope>NUCLEOTIDE SEQUENCE [LARGE SCALE GENOMIC DNA]</scope>
    <source>
        <strain evidence="2">cv. Niubang</strain>
    </source>
</reference>
<dbReference type="Proteomes" id="UP001055879">
    <property type="component" value="Linkage Group LG01"/>
</dbReference>
<dbReference type="EMBL" id="CM042047">
    <property type="protein sequence ID" value="KAI3772775.1"/>
    <property type="molecule type" value="Genomic_DNA"/>
</dbReference>
<organism evidence="1 2">
    <name type="scientific">Arctium lappa</name>
    <name type="common">Greater burdock</name>
    <name type="synonym">Lappa major</name>
    <dbReference type="NCBI Taxonomy" id="4217"/>
    <lineage>
        <taxon>Eukaryota</taxon>
        <taxon>Viridiplantae</taxon>
        <taxon>Streptophyta</taxon>
        <taxon>Embryophyta</taxon>
        <taxon>Tracheophyta</taxon>
        <taxon>Spermatophyta</taxon>
        <taxon>Magnoliopsida</taxon>
        <taxon>eudicotyledons</taxon>
        <taxon>Gunneridae</taxon>
        <taxon>Pentapetalae</taxon>
        <taxon>asterids</taxon>
        <taxon>campanulids</taxon>
        <taxon>Asterales</taxon>
        <taxon>Asteraceae</taxon>
        <taxon>Carduoideae</taxon>
        <taxon>Cardueae</taxon>
        <taxon>Arctiinae</taxon>
        <taxon>Arctium</taxon>
    </lineage>
</organism>
<keyword evidence="2" id="KW-1185">Reference proteome</keyword>
<name>A0ACB9FPM5_ARCLA</name>
<gene>
    <name evidence="1" type="ORF">L6452_03968</name>
</gene>
<comment type="caution">
    <text evidence="1">The sequence shown here is derived from an EMBL/GenBank/DDBJ whole genome shotgun (WGS) entry which is preliminary data.</text>
</comment>
<protein>
    <submittedName>
        <fullName evidence="1">Uncharacterized protein</fullName>
    </submittedName>
</protein>
<evidence type="ECO:0000313" key="2">
    <source>
        <dbReference type="Proteomes" id="UP001055879"/>
    </source>
</evidence>
<proteinExistence type="predicted"/>